<name>A0A150Y205_9BACT</name>
<dbReference type="AlphaFoldDB" id="A0A150Y205"/>
<gene>
    <name evidence="2" type="ORF">AWW67_18030</name>
</gene>
<dbReference type="EMBL" id="LRPB01000007">
    <property type="protein sequence ID" value="KYG84885.1"/>
    <property type="molecule type" value="Genomic_DNA"/>
</dbReference>
<dbReference type="Proteomes" id="UP000075663">
    <property type="component" value="Unassembled WGS sequence"/>
</dbReference>
<protein>
    <submittedName>
        <fullName evidence="2">Uncharacterized protein</fullName>
    </submittedName>
</protein>
<feature type="transmembrane region" description="Helical" evidence="1">
    <location>
        <begin position="33"/>
        <end position="50"/>
    </location>
</feature>
<dbReference type="RefSeq" id="WP_062300541.1">
    <property type="nucleotide sequence ID" value="NZ_LRPB01000007.1"/>
</dbReference>
<keyword evidence="1" id="KW-0812">Transmembrane</keyword>
<keyword evidence="1" id="KW-1133">Transmembrane helix</keyword>
<evidence type="ECO:0000313" key="3">
    <source>
        <dbReference type="Proteomes" id="UP000075663"/>
    </source>
</evidence>
<feature type="transmembrane region" description="Helical" evidence="1">
    <location>
        <begin position="156"/>
        <end position="177"/>
    </location>
</feature>
<keyword evidence="1" id="KW-0472">Membrane</keyword>
<dbReference type="STRING" id="1914963.AWW67_18030"/>
<comment type="caution">
    <text evidence="2">The sequence shown here is derived from an EMBL/GenBank/DDBJ whole genome shotgun (WGS) entry which is preliminary data.</text>
</comment>
<evidence type="ECO:0000313" key="2">
    <source>
        <dbReference type="EMBL" id="KYG84885.1"/>
    </source>
</evidence>
<evidence type="ECO:0000256" key="1">
    <source>
        <dbReference type="SAM" id="Phobius"/>
    </source>
</evidence>
<reference evidence="2 3" key="1">
    <citation type="submission" date="2016-01" db="EMBL/GenBank/DDBJ databases">
        <title>Genome sequencing of Roseivirga seohaensis SW-152.</title>
        <authorList>
            <person name="Selvaratnam C."/>
            <person name="Thevarajoo S."/>
            <person name="Goh K.M."/>
            <person name="Ee R."/>
            <person name="Chan K.-G."/>
            <person name="Chong C.S."/>
        </authorList>
    </citation>
    <scope>NUCLEOTIDE SEQUENCE [LARGE SCALE GENOMIC DNA]</scope>
    <source>
        <strain evidence="2 3">SW-152</strain>
    </source>
</reference>
<sequence length="199" mass="23208">MSSKINVIEILLKHKSTLENPEGKMLRRDRKHFVIYPILIALLLSIIIGIPNDNLVNIFAICLSVFVGLFLNLLVLIISFAENKLNIKDIKNRAELLEQTFYNITYTIVISLFALGILFLANVKFLPTDLVFSYEKTLWETKIHIEKLEYNQILTLIIYFIFNTVFAHLILTLLMIIKRIFHLFKVEIEEINGNKNTRK</sequence>
<proteinExistence type="predicted"/>
<feature type="transmembrane region" description="Helical" evidence="1">
    <location>
        <begin position="101"/>
        <end position="121"/>
    </location>
</feature>
<feature type="transmembrane region" description="Helical" evidence="1">
    <location>
        <begin position="56"/>
        <end position="80"/>
    </location>
</feature>
<organism evidence="2 3">
    <name type="scientific">Roseivirga seohaensis</name>
    <dbReference type="NCBI Taxonomy" id="1914963"/>
    <lineage>
        <taxon>Bacteria</taxon>
        <taxon>Pseudomonadati</taxon>
        <taxon>Bacteroidota</taxon>
        <taxon>Cytophagia</taxon>
        <taxon>Cytophagales</taxon>
        <taxon>Roseivirgaceae</taxon>
        <taxon>Roseivirga</taxon>
    </lineage>
</organism>
<accession>A0A150Y205</accession>